<evidence type="ECO:0000313" key="1">
    <source>
        <dbReference type="Proteomes" id="UP000887576"/>
    </source>
</evidence>
<proteinExistence type="predicted"/>
<organism evidence="1 2">
    <name type="scientific">Panagrolaimus sp. JU765</name>
    <dbReference type="NCBI Taxonomy" id="591449"/>
    <lineage>
        <taxon>Eukaryota</taxon>
        <taxon>Metazoa</taxon>
        <taxon>Ecdysozoa</taxon>
        <taxon>Nematoda</taxon>
        <taxon>Chromadorea</taxon>
        <taxon>Rhabditida</taxon>
        <taxon>Tylenchina</taxon>
        <taxon>Panagrolaimomorpha</taxon>
        <taxon>Panagrolaimoidea</taxon>
        <taxon>Panagrolaimidae</taxon>
        <taxon>Panagrolaimus</taxon>
    </lineage>
</organism>
<sequence length="384" mass="44212">MATTSTLSRFINCSKKQLNLDTVLLNGQSFRWKKYNSFLIGIAVNRIWKCWREDETKIGYQVLGRFSNSNFDDEKVLMDYFQLNVDLGELYENWQTVDSHFDSLNVDLGKLYENWQTVDSHFDSVIKSTFSEGRFEGIRILKQPLLETILSFICSANNNISRISRIRILKQPLLETILSFICSANNNISRISNMVNNLAILYGEKMDLEVDVGEGPVQMSFFNFPTMEQLIDGLDTMETKLKEKGFGYRAKYIAKTVEKLKNEKDGFDGFQKRIEMMDYLEANKEIQKLDGIGPKVADCVCLMALGHHHVVPVDTHVFQITATHYLPQLKNNKSVTDAVYKQIGSFYSEKFGSHAGWAHSVLFSTRLKRFKENPKKPVKKKKKT</sequence>
<name>A0AC34QJE2_9BILA</name>
<accession>A0AC34QJE2</accession>
<dbReference type="Proteomes" id="UP000887576">
    <property type="component" value="Unplaced"/>
</dbReference>
<reference evidence="2" key="1">
    <citation type="submission" date="2022-11" db="UniProtKB">
        <authorList>
            <consortium name="WormBaseParasite"/>
        </authorList>
    </citation>
    <scope>IDENTIFICATION</scope>
</reference>
<evidence type="ECO:0000313" key="2">
    <source>
        <dbReference type="WBParaSite" id="JU765_v2.g16802.t3"/>
    </source>
</evidence>
<dbReference type="WBParaSite" id="JU765_v2.g16802.t3">
    <property type="protein sequence ID" value="JU765_v2.g16802.t3"/>
    <property type="gene ID" value="JU765_v2.g16802"/>
</dbReference>
<protein>
    <submittedName>
        <fullName evidence="2">DNA-(apurinic or apyrimidinic site) lyase</fullName>
    </submittedName>
</protein>